<dbReference type="PANTHER" id="PTHR46445">
    <property type="entry name" value="RNA POLYMERASE II DEGRADATION FACTOR-LIKE PROTEIN (DUF1296)"/>
    <property type="match status" value="1"/>
</dbReference>
<feature type="compositionally biased region" description="Low complexity" evidence="1">
    <location>
        <begin position="427"/>
        <end position="438"/>
    </location>
</feature>
<sequence>MAKIRERKTTGVNQVKCIKDEAVQLPVKDEDIKYRRQEYFDKLFNGENESSIVELDDSFDDTRRRFVQRIQESEVRKVLKRMKGGKAMGLDCIPIEVWRGIRGIMIPYNEAMGERAIEHHLRGMTSVTNQFGFMPGRSTIEAIFLVRQLMERYREQKDLHMVFIDLEKAYDKIPWNVMWWALEKHKVPTKYISLIKGIYDNVLTSVQTSDDDTDDFLIKIGLHQALALSPYPFALMMDEVTRDIQGDIPWLGRAWDFEVGLCKAWPEPGPAWRMPRFNSILGCSGNDMFRWMCGHTRKDRVRNDDICGRVGTTPIEEKLVQHCSRWFGHIQCRPPEAPVHSGWLKRAENVKRGQRRPNLTWEASVKRDLKDWNITKELAMDRDTFQEVKNKRDKKKEVNKGTPEPRSRGTNNSNSRAARVGTDRTNRSSSARSVSGGVDNVASRSSILGPGVPSTNSAQKPTVPSSFANNDVVPDGLCGASQSSSGFQQNWCGVPGQMSMADIVKMGRPQGRSSSKSAATADKAFAGQNPSLSNEKNHNTKQSASTVAPTTFDQGFPALPDPIPQVINSNHASADSHQTHENVWFTQDGPPSQNQFTAPGPSGGPLSFVASLESSVLVADAVNLHEKSHTEDNASIVKQTSIPSERHSEVLHDKVQFGDELLQNSSTYQSQMHSFADEVEVSNVDVDSAATNFQHLSLQKEDQAAANSADDNPAVIIPDHLQLENTDCAHLSFGSFESGAFSGLLPSKVPKYSMEEVPNSDETPAVDQIDIRNQDYYDNGALQSSANEDVETRIGTDIENIDAPSVSQPDILMQGALDVSGLQYNPPSVSDHVYPNTTQPSIMESQQGNAQAQHLSHFSSLLINAALVLDKGPRELLIALCGAQQANTLQSNFLGSNLTQHRDFDFSPFLSAQSAMKYNPAVPTTSYPISMQENLNQGGFSNTQSTQNPPSTSIPSGLPQPQQLSLHPYSQPTLPLGPFASLVGYPYLPQNYYVPPAAFQQAYSSNGPFHQSGGAAVPGSAMKYSMPQYKSGLPVTSPPQHSSAVSGYGGFGSSSNIPNFGQNQSASPATTMGIDEALSSQFKEANHYMALQQSDNSAMWLHGAAGSRAVSAVPPGNFYGFQGQSAQGGFREVQQPSQYGGLGHPSFYQSQNGMQQEHPQNPAEGSLNSSQTAPSQPSHQMWQHSY</sequence>
<feature type="region of interest" description="Disordered" evidence="1">
    <location>
        <begin position="526"/>
        <end position="545"/>
    </location>
</feature>
<organism evidence="3">
    <name type="scientific">Aegilops tauschii</name>
    <name type="common">Tausch's goatgrass</name>
    <name type="synonym">Aegilops squarrosa</name>
    <dbReference type="NCBI Taxonomy" id="37682"/>
    <lineage>
        <taxon>Eukaryota</taxon>
        <taxon>Viridiplantae</taxon>
        <taxon>Streptophyta</taxon>
        <taxon>Embryophyta</taxon>
        <taxon>Tracheophyta</taxon>
        <taxon>Spermatophyta</taxon>
        <taxon>Magnoliopsida</taxon>
        <taxon>Liliopsida</taxon>
        <taxon>Poales</taxon>
        <taxon>Poaceae</taxon>
        <taxon>BOP clade</taxon>
        <taxon>Pooideae</taxon>
        <taxon>Triticodae</taxon>
        <taxon>Triticeae</taxon>
        <taxon>Triticinae</taxon>
        <taxon>Aegilops</taxon>
    </lineage>
</organism>
<dbReference type="EnsemblPlants" id="EMT31975">
    <property type="protein sequence ID" value="EMT31975"/>
    <property type="gene ID" value="F775_21600"/>
</dbReference>
<dbReference type="InterPro" id="IPR000477">
    <property type="entry name" value="RT_dom"/>
</dbReference>
<reference evidence="3" key="1">
    <citation type="submission" date="2015-06" db="UniProtKB">
        <authorList>
            <consortium name="EnsemblPlants"/>
        </authorList>
    </citation>
    <scope>IDENTIFICATION</scope>
</reference>
<protein>
    <submittedName>
        <fullName evidence="3">Retrovirus-related Pol polyprotein LINE-1</fullName>
    </submittedName>
</protein>
<name>M8C3U7_AEGTA</name>
<feature type="region of interest" description="Disordered" evidence="1">
    <location>
        <begin position="583"/>
        <end position="602"/>
    </location>
</feature>
<proteinExistence type="predicted"/>
<feature type="compositionally biased region" description="Polar residues" evidence="1">
    <location>
        <begin position="528"/>
        <end position="545"/>
    </location>
</feature>
<feature type="domain" description="Reverse transcriptase" evidence="2">
    <location>
        <begin position="120"/>
        <end position="246"/>
    </location>
</feature>
<dbReference type="Pfam" id="PF00078">
    <property type="entry name" value="RVT_1"/>
    <property type="match status" value="1"/>
</dbReference>
<feature type="compositionally biased region" description="Polar residues" evidence="1">
    <location>
        <begin position="453"/>
        <end position="468"/>
    </location>
</feature>
<feature type="compositionally biased region" description="Polar residues" evidence="1">
    <location>
        <begin position="1147"/>
        <end position="1159"/>
    </location>
</feature>
<feature type="region of interest" description="Disordered" evidence="1">
    <location>
        <begin position="1134"/>
        <end position="1186"/>
    </location>
</feature>
<evidence type="ECO:0000259" key="2">
    <source>
        <dbReference type="Pfam" id="PF00078"/>
    </source>
</evidence>
<feature type="region of interest" description="Disordered" evidence="1">
    <location>
        <begin position="928"/>
        <end position="970"/>
    </location>
</feature>
<feature type="compositionally biased region" description="Basic and acidic residues" evidence="1">
    <location>
        <begin position="383"/>
        <end position="407"/>
    </location>
</feature>
<accession>M8C3U7</accession>
<feature type="region of interest" description="Disordered" evidence="1">
    <location>
        <begin position="383"/>
        <end position="468"/>
    </location>
</feature>
<evidence type="ECO:0000313" key="3">
    <source>
        <dbReference type="EnsemblPlants" id="EMT31975"/>
    </source>
</evidence>
<feature type="compositionally biased region" description="Polar residues" evidence="1">
    <location>
        <begin position="1166"/>
        <end position="1186"/>
    </location>
</feature>
<dbReference type="AlphaFoldDB" id="M8C3U7"/>
<evidence type="ECO:0000256" key="1">
    <source>
        <dbReference type="SAM" id="MobiDB-lite"/>
    </source>
</evidence>
<dbReference type="PANTHER" id="PTHR46445:SF6">
    <property type="entry name" value="OS01G0663800 PROTEIN"/>
    <property type="match status" value="1"/>
</dbReference>